<dbReference type="Proteomes" id="UP001604277">
    <property type="component" value="Unassembled WGS sequence"/>
</dbReference>
<keyword evidence="3" id="KW-1185">Reference proteome</keyword>
<reference evidence="3" key="1">
    <citation type="submission" date="2024-07" db="EMBL/GenBank/DDBJ databases">
        <title>Two chromosome-level genome assemblies of Korean endemic species Abeliophyllum distichum and Forsythia ovata (Oleaceae).</title>
        <authorList>
            <person name="Jang H."/>
        </authorList>
    </citation>
    <scope>NUCLEOTIDE SEQUENCE [LARGE SCALE GENOMIC DNA]</scope>
</reference>
<evidence type="ECO:0000256" key="1">
    <source>
        <dbReference type="SAM" id="MobiDB-lite"/>
    </source>
</evidence>
<gene>
    <name evidence="2" type="ORF">Fot_35725</name>
</gene>
<comment type="caution">
    <text evidence="2">The sequence shown here is derived from an EMBL/GenBank/DDBJ whole genome shotgun (WGS) entry which is preliminary data.</text>
</comment>
<sequence>MSGRARERPRIGNPDVPLQETVEEQHSPLQFVTIEQFTALQEQMSTIVSMLQRVTAPPTAVEDTLAAKNPPAIENPPSTKILPAVEILPSETINEDTWSRPRKSITVEIILKNLATVTNPETRGWSD</sequence>
<feature type="region of interest" description="Disordered" evidence="1">
    <location>
        <begin position="1"/>
        <end position="22"/>
    </location>
</feature>
<name>A0ABD1SQB7_9LAMI</name>
<protein>
    <submittedName>
        <fullName evidence="2">Uncharacterized protein</fullName>
    </submittedName>
</protein>
<dbReference type="AlphaFoldDB" id="A0ABD1SQB7"/>
<proteinExistence type="predicted"/>
<organism evidence="2 3">
    <name type="scientific">Forsythia ovata</name>
    <dbReference type="NCBI Taxonomy" id="205694"/>
    <lineage>
        <taxon>Eukaryota</taxon>
        <taxon>Viridiplantae</taxon>
        <taxon>Streptophyta</taxon>
        <taxon>Embryophyta</taxon>
        <taxon>Tracheophyta</taxon>
        <taxon>Spermatophyta</taxon>
        <taxon>Magnoliopsida</taxon>
        <taxon>eudicotyledons</taxon>
        <taxon>Gunneridae</taxon>
        <taxon>Pentapetalae</taxon>
        <taxon>asterids</taxon>
        <taxon>lamiids</taxon>
        <taxon>Lamiales</taxon>
        <taxon>Oleaceae</taxon>
        <taxon>Forsythieae</taxon>
        <taxon>Forsythia</taxon>
    </lineage>
</organism>
<evidence type="ECO:0000313" key="2">
    <source>
        <dbReference type="EMBL" id="KAL2501877.1"/>
    </source>
</evidence>
<feature type="compositionally biased region" description="Basic and acidic residues" evidence="1">
    <location>
        <begin position="1"/>
        <end position="10"/>
    </location>
</feature>
<evidence type="ECO:0000313" key="3">
    <source>
        <dbReference type="Proteomes" id="UP001604277"/>
    </source>
</evidence>
<dbReference type="EMBL" id="JBFOLJ010000010">
    <property type="protein sequence ID" value="KAL2501877.1"/>
    <property type="molecule type" value="Genomic_DNA"/>
</dbReference>
<accession>A0ABD1SQB7</accession>